<name>A0ACB7P2I8_9PEZI</name>
<proteinExistence type="predicted"/>
<keyword evidence="2" id="KW-1185">Reference proteome</keyword>
<gene>
    <name evidence="1" type="ORF">F5144DRAFT_595880</name>
</gene>
<comment type="caution">
    <text evidence="1">The sequence shown here is derived from an EMBL/GenBank/DDBJ whole genome shotgun (WGS) entry which is preliminary data.</text>
</comment>
<dbReference type="EMBL" id="JAGIZQ010000006">
    <property type="protein sequence ID" value="KAH6623770.1"/>
    <property type="molecule type" value="Genomic_DNA"/>
</dbReference>
<evidence type="ECO:0000313" key="2">
    <source>
        <dbReference type="Proteomes" id="UP000724584"/>
    </source>
</evidence>
<organism evidence="1 2">
    <name type="scientific">Chaetomium tenue</name>
    <dbReference type="NCBI Taxonomy" id="1854479"/>
    <lineage>
        <taxon>Eukaryota</taxon>
        <taxon>Fungi</taxon>
        <taxon>Dikarya</taxon>
        <taxon>Ascomycota</taxon>
        <taxon>Pezizomycotina</taxon>
        <taxon>Sordariomycetes</taxon>
        <taxon>Sordariomycetidae</taxon>
        <taxon>Sordariales</taxon>
        <taxon>Chaetomiaceae</taxon>
        <taxon>Chaetomium</taxon>
    </lineage>
</organism>
<reference evidence="1 2" key="1">
    <citation type="journal article" date="2021" name="Nat. Commun.">
        <title>Genetic determinants of endophytism in the Arabidopsis root mycobiome.</title>
        <authorList>
            <person name="Mesny F."/>
            <person name="Miyauchi S."/>
            <person name="Thiergart T."/>
            <person name="Pickel B."/>
            <person name="Atanasova L."/>
            <person name="Karlsson M."/>
            <person name="Huettel B."/>
            <person name="Barry K.W."/>
            <person name="Haridas S."/>
            <person name="Chen C."/>
            <person name="Bauer D."/>
            <person name="Andreopoulos W."/>
            <person name="Pangilinan J."/>
            <person name="LaButti K."/>
            <person name="Riley R."/>
            <person name="Lipzen A."/>
            <person name="Clum A."/>
            <person name="Drula E."/>
            <person name="Henrissat B."/>
            <person name="Kohler A."/>
            <person name="Grigoriev I.V."/>
            <person name="Martin F.M."/>
            <person name="Hacquard S."/>
        </authorList>
    </citation>
    <scope>NUCLEOTIDE SEQUENCE [LARGE SCALE GENOMIC DNA]</scope>
    <source>
        <strain evidence="1 2">MPI-SDFR-AT-0079</strain>
    </source>
</reference>
<protein>
    <submittedName>
        <fullName evidence="1">Uncharacterized protein</fullName>
    </submittedName>
</protein>
<dbReference type="Proteomes" id="UP000724584">
    <property type="component" value="Unassembled WGS sequence"/>
</dbReference>
<evidence type="ECO:0000313" key="1">
    <source>
        <dbReference type="EMBL" id="KAH6623770.1"/>
    </source>
</evidence>
<accession>A0ACB7P2I8</accession>
<sequence>MAWIKSMLKLESACRAPNRFAKSAVQTMGNHSSPDFEVRSSPGKGLGVFATKNIPRDSVIMRDPLVFRYEEGENLVERYRRFTMLPDTTQQDILKLAVQEDFKRGVAIALAVKGSMGGKVVDGIVTNIKRIREESEYEDSIIPRIMHLENVIATNAFGLHVDAASPGGLFVNASRLNHSCIPNADQAFDDNVGDMLSLDGWGFTCECPACDFGHHFSRARERYLRVLHHVCRDFCLDEAGRLTISGRLSHKMLEKAADRANKRIELFAEHHALRKFALRAYVARQHLGAFDIAILKYQRRRIQSDLDNALKFLKSIIKIEKIYYGKTSAITRAHEELYDRLQKPDIKRGSGCLLLILSSSRKSVFDPVGEGQWPRGECGS</sequence>